<dbReference type="PANTHER" id="PTHR12231">
    <property type="entry name" value="CTX-RELATED TYPE I TRANSMEMBRANE PROTEIN"/>
    <property type="match status" value="1"/>
</dbReference>
<evidence type="ECO:0000256" key="4">
    <source>
        <dbReference type="ARBA" id="ARBA00023319"/>
    </source>
</evidence>
<dbReference type="GO" id="GO:0007411">
    <property type="term" value="P:axon guidance"/>
    <property type="evidence" value="ECO:0000318"/>
    <property type="project" value="GO_Central"/>
</dbReference>
<dbReference type="OrthoDB" id="5970915at2759"/>
<dbReference type="InterPro" id="IPR013106">
    <property type="entry name" value="Ig_V-set"/>
</dbReference>
<keyword evidence="3" id="KW-1015">Disulfide bond</keyword>
<feature type="region of interest" description="Disordered" evidence="5">
    <location>
        <begin position="281"/>
        <end position="327"/>
    </location>
</feature>
<dbReference type="EMBL" id="KB097620">
    <property type="protein sequence ID" value="ESN93290.1"/>
    <property type="molecule type" value="Genomic_DNA"/>
</dbReference>
<dbReference type="Pfam" id="PF00047">
    <property type="entry name" value="ig"/>
    <property type="match status" value="1"/>
</dbReference>
<dbReference type="RefSeq" id="XP_009028571.1">
    <property type="nucleotide sequence ID" value="XM_009030323.1"/>
</dbReference>
<organism evidence="9 10">
    <name type="scientific">Helobdella robusta</name>
    <name type="common">Californian leech</name>
    <dbReference type="NCBI Taxonomy" id="6412"/>
    <lineage>
        <taxon>Eukaryota</taxon>
        <taxon>Metazoa</taxon>
        <taxon>Spiralia</taxon>
        <taxon>Lophotrochozoa</taxon>
        <taxon>Annelida</taxon>
        <taxon>Clitellata</taxon>
        <taxon>Hirudinea</taxon>
        <taxon>Rhynchobdellida</taxon>
        <taxon>Glossiphoniidae</taxon>
        <taxon>Helobdella</taxon>
    </lineage>
</organism>
<dbReference type="EnsemblMetazoa" id="HelroT194116">
    <property type="protein sequence ID" value="HelroP194116"/>
    <property type="gene ID" value="HelroG194116"/>
</dbReference>
<dbReference type="HOGENOM" id="CLU_058449_1_1_1"/>
<evidence type="ECO:0000256" key="2">
    <source>
        <dbReference type="ARBA" id="ARBA00022737"/>
    </source>
</evidence>
<dbReference type="InterPro" id="IPR013783">
    <property type="entry name" value="Ig-like_fold"/>
</dbReference>
<keyword evidence="6" id="KW-1133">Transmembrane helix</keyword>
<evidence type="ECO:0000256" key="6">
    <source>
        <dbReference type="SAM" id="Phobius"/>
    </source>
</evidence>
<dbReference type="EMBL" id="AMQM01007445">
    <property type="status" value="NOT_ANNOTATED_CDS"/>
    <property type="molecule type" value="Genomic_DNA"/>
</dbReference>
<dbReference type="InterPro" id="IPR003598">
    <property type="entry name" value="Ig_sub2"/>
</dbReference>
<keyword evidence="6" id="KW-0472">Membrane</keyword>
<keyword evidence="2" id="KW-0677">Repeat</keyword>
<dbReference type="PROSITE" id="PS50835">
    <property type="entry name" value="IG_LIKE"/>
    <property type="match status" value="3"/>
</dbReference>
<dbReference type="Gene3D" id="2.60.40.10">
    <property type="entry name" value="Immunoglobulins"/>
    <property type="match status" value="3"/>
</dbReference>
<dbReference type="SMART" id="SM00408">
    <property type="entry name" value="IGc2"/>
    <property type="match status" value="3"/>
</dbReference>
<evidence type="ECO:0000259" key="7">
    <source>
        <dbReference type="PROSITE" id="PS50835"/>
    </source>
</evidence>
<proteinExistence type="predicted"/>
<accession>T1FVP8</accession>
<evidence type="ECO:0000313" key="10">
    <source>
        <dbReference type="Proteomes" id="UP000015101"/>
    </source>
</evidence>
<gene>
    <name evidence="9" type="primary">20212894</name>
    <name evidence="8" type="ORF">HELRODRAFT_194116</name>
</gene>
<dbReference type="InterPro" id="IPR036179">
    <property type="entry name" value="Ig-like_dom_sf"/>
</dbReference>
<feature type="domain" description="Ig-like" evidence="7">
    <location>
        <begin position="1"/>
        <end position="96"/>
    </location>
</feature>
<dbReference type="SMART" id="SM00409">
    <property type="entry name" value="IG"/>
    <property type="match status" value="3"/>
</dbReference>
<dbReference type="GO" id="GO:0005886">
    <property type="term" value="C:plasma membrane"/>
    <property type="evidence" value="ECO:0000318"/>
    <property type="project" value="GO_Central"/>
</dbReference>
<evidence type="ECO:0000256" key="1">
    <source>
        <dbReference type="ARBA" id="ARBA00022729"/>
    </source>
</evidence>
<reference evidence="8 10" key="2">
    <citation type="journal article" date="2013" name="Nature">
        <title>Insights into bilaterian evolution from three spiralian genomes.</title>
        <authorList>
            <person name="Simakov O."/>
            <person name="Marletaz F."/>
            <person name="Cho S.J."/>
            <person name="Edsinger-Gonzales E."/>
            <person name="Havlak P."/>
            <person name="Hellsten U."/>
            <person name="Kuo D.H."/>
            <person name="Larsson T."/>
            <person name="Lv J."/>
            <person name="Arendt D."/>
            <person name="Savage R."/>
            <person name="Osoegawa K."/>
            <person name="de Jong P."/>
            <person name="Grimwood J."/>
            <person name="Chapman J.A."/>
            <person name="Shapiro H."/>
            <person name="Aerts A."/>
            <person name="Otillar R.P."/>
            <person name="Terry A.Y."/>
            <person name="Boore J.L."/>
            <person name="Grigoriev I.V."/>
            <person name="Lindberg D.R."/>
            <person name="Seaver E.C."/>
            <person name="Weisblat D.A."/>
            <person name="Putnam N.H."/>
            <person name="Rokhsar D.S."/>
        </authorList>
    </citation>
    <scope>NUCLEOTIDE SEQUENCE</scope>
</reference>
<dbReference type="InParanoid" id="T1FVP8"/>
<dbReference type="Pfam" id="PF07686">
    <property type="entry name" value="V-set"/>
    <property type="match status" value="1"/>
</dbReference>
<dbReference type="CDD" id="cd00096">
    <property type="entry name" value="Ig"/>
    <property type="match status" value="1"/>
</dbReference>
<dbReference type="GO" id="GO:0098632">
    <property type="term" value="F:cell-cell adhesion mediator activity"/>
    <property type="evidence" value="ECO:0000318"/>
    <property type="project" value="GO_Central"/>
</dbReference>
<dbReference type="SUPFAM" id="SSF48726">
    <property type="entry name" value="Immunoglobulin"/>
    <property type="match status" value="3"/>
</dbReference>
<dbReference type="STRING" id="6412.T1FVP8"/>
<dbReference type="GO" id="GO:0070593">
    <property type="term" value="P:dendrite self-avoidance"/>
    <property type="evidence" value="ECO:0000318"/>
    <property type="project" value="GO_Central"/>
</dbReference>
<dbReference type="InterPro" id="IPR003599">
    <property type="entry name" value="Ig_sub"/>
</dbReference>
<dbReference type="GO" id="GO:0030424">
    <property type="term" value="C:axon"/>
    <property type="evidence" value="ECO:0000318"/>
    <property type="project" value="GO_Central"/>
</dbReference>
<dbReference type="InterPro" id="IPR013151">
    <property type="entry name" value="Immunoglobulin_dom"/>
</dbReference>
<keyword evidence="1" id="KW-0732">Signal</keyword>
<sequence length="428" mass="49387">MEPVYLKVGDQLKLTCEQNGNFRTAWLRHTSKRKLDEENEIYTDDNKYEKVHEGFILKSYSKDGRFINTLIKENVTEDDAGSYKCEVLNNLQRSYAVDVNIFRSNLTFFDTFYHPFEISLIVTALNGISQGTGNQTVLGCVLHSDTRSYPEVEWRRNEKIINIDDSHNKYIINTSLRIDSSDFYTTLTIKRTNDQDSGLYTCSMRFGPIWFNQTVQLFAPPNVRILDRSISSSEGSQVEVVCVVFGWPTPVISWLRSDNSSISKNRHQRIYYSTPYEILDNDYDNDADGEEDDDDADRDMSSDYDEDKDNDDRDDDPQMTSNKKSKFSSGKFQMINSTLIITDVQMSDRDIYICEAIAYVNDSVALKSRSMVLLRVKGKYAFIYPLIGIIIEFVVLLTIIVFYERKRKKEAATEEVVAPVAQDDIFNH</sequence>
<dbReference type="InterPro" id="IPR051170">
    <property type="entry name" value="Neural/epithelial_adhesion"/>
</dbReference>
<feature type="domain" description="Ig-like" evidence="7">
    <location>
        <begin position="115"/>
        <end position="204"/>
    </location>
</feature>
<reference evidence="9" key="3">
    <citation type="submission" date="2015-06" db="UniProtKB">
        <authorList>
            <consortium name="EnsemblMetazoa"/>
        </authorList>
    </citation>
    <scope>IDENTIFICATION</scope>
</reference>
<dbReference type="KEGG" id="hro:HELRODRAFT_194116"/>
<dbReference type="Proteomes" id="UP000015101">
    <property type="component" value="Unassembled WGS sequence"/>
</dbReference>
<feature type="transmembrane region" description="Helical" evidence="6">
    <location>
        <begin position="382"/>
        <end position="403"/>
    </location>
</feature>
<evidence type="ECO:0000313" key="9">
    <source>
        <dbReference type="EnsemblMetazoa" id="HelroP194116"/>
    </source>
</evidence>
<evidence type="ECO:0000256" key="3">
    <source>
        <dbReference type="ARBA" id="ARBA00023157"/>
    </source>
</evidence>
<evidence type="ECO:0000256" key="5">
    <source>
        <dbReference type="SAM" id="MobiDB-lite"/>
    </source>
</evidence>
<keyword evidence="6" id="KW-0812">Transmembrane</keyword>
<dbReference type="AlphaFoldDB" id="T1FVP8"/>
<keyword evidence="10" id="KW-1185">Reference proteome</keyword>
<reference evidence="10" key="1">
    <citation type="submission" date="2012-12" db="EMBL/GenBank/DDBJ databases">
        <authorList>
            <person name="Hellsten U."/>
            <person name="Grimwood J."/>
            <person name="Chapman J.A."/>
            <person name="Shapiro H."/>
            <person name="Aerts A."/>
            <person name="Otillar R.P."/>
            <person name="Terry A.Y."/>
            <person name="Boore J.L."/>
            <person name="Simakov O."/>
            <person name="Marletaz F."/>
            <person name="Cho S.-J."/>
            <person name="Edsinger-Gonzales E."/>
            <person name="Havlak P."/>
            <person name="Kuo D.-H."/>
            <person name="Larsson T."/>
            <person name="Lv J."/>
            <person name="Arendt D."/>
            <person name="Savage R."/>
            <person name="Osoegawa K."/>
            <person name="de Jong P."/>
            <person name="Lindberg D.R."/>
            <person name="Seaver E.C."/>
            <person name="Weisblat D.A."/>
            <person name="Putnam N.H."/>
            <person name="Grigoriev I.V."/>
            <person name="Rokhsar D.S."/>
        </authorList>
    </citation>
    <scope>NUCLEOTIDE SEQUENCE</scope>
</reference>
<keyword evidence="4" id="KW-0393">Immunoglobulin domain</keyword>
<dbReference type="InterPro" id="IPR007110">
    <property type="entry name" value="Ig-like_dom"/>
</dbReference>
<dbReference type="CTD" id="20212894"/>
<name>T1FVP8_HELRO</name>
<evidence type="ECO:0000313" key="8">
    <source>
        <dbReference type="EMBL" id="ESN93290.1"/>
    </source>
</evidence>
<dbReference type="GO" id="GO:0007156">
    <property type="term" value="P:homophilic cell adhesion via plasma membrane adhesion molecules"/>
    <property type="evidence" value="ECO:0000318"/>
    <property type="project" value="GO_Central"/>
</dbReference>
<feature type="domain" description="Ig-like" evidence="7">
    <location>
        <begin position="221"/>
        <end position="372"/>
    </location>
</feature>
<protein>
    <recommendedName>
        <fullName evidence="7">Ig-like domain-containing protein</fullName>
    </recommendedName>
</protein>
<feature type="compositionally biased region" description="Acidic residues" evidence="5">
    <location>
        <begin position="281"/>
        <end position="317"/>
    </location>
</feature>
<dbReference type="GeneID" id="20212894"/>